<feature type="transmembrane region" description="Helical" evidence="7">
    <location>
        <begin position="32"/>
        <end position="51"/>
    </location>
</feature>
<evidence type="ECO:0000256" key="4">
    <source>
        <dbReference type="ARBA" id="ARBA00022692"/>
    </source>
</evidence>
<reference evidence="8 9" key="1">
    <citation type="submission" date="2018-08" db="EMBL/GenBank/DDBJ databases">
        <authorList>
            <person name="Khan S.A."/>
        </authorList>
    </citation>
    <scope>NUCLEOTIDE SEQUENCE [LARGE SCALE GENOMIC DNA]</scope>
    <source>
        <strain evidence="8 9">GTF-13</strain>
    </source>
</reference>
<accession>A0A3P3VN02</accession>
<dbReference type="GO" id="GO:0022857">
    <property type="term" value="F:transmembrane transporter activity"/>
    <property type="evidence" value="ECO:0007669"/>
    <property type="project" value="InterPro"/>
</dbReference>
<dbReference type="InterPro" id="IPR006726">
    <property type="entry name" value="PHBA_efflux_AaeB/fusaric-R"/>
</dbReference>
<comment type="subcellular location">
    <subcellularLocation>
        <location evidence="1">Cell membrane</location>
        <topology evidence="1">Multi-pass membrane protein</topology>
    </subcellularLocation>
</comment>
<dbReference type="PANTHER" id="PTHR30509:SF9">
    <property type="entry name" value="MULTIDRUG RESISTANCE PROTEIN MDTO"/>
    <property type="match status" value="1"/>
</dbReference>
<keyword evidence="6 7" id="KW-0472">Membrane</keyword>
<keyword evidence="2" id="KW-0813">Transport</keyword>
<dbReference type="AlphaFoldDB" id="A0A3P3VN02"/>
<keyword evidence="5 7" id="KW-1133">Transmembrane helix</keyword>
<dbReference type="Proteomes" id="UP000280792">
    <property type="component" value="Unassembled WGS sequence"/>
</dbReference>
<feature type="transmembrane region" description="Helical" evidence="7">
    <location>
        <begin position="366"/>
        <end position="383"/>
    </location>
</feature>
<proteinExistence type="predicted"/>
<dbReference type="RefSeq" id="WP_243647287.1">
    <property type="nucleotide sequence ID" value="NZ_QWEZ01000001.1"/>
</dbReference>
<dbReference type="Pfam" id="PF04632">
    <property type="entry name" value="FUSC"/>
    <property type="match status" value="1"/>
</dbReference>
<feature type="transmembrane region" description="Helical" evidence="7">
    <location>
        <begin position="413"/>
        <end position="432"/>
    </location>
</feature>
<dbReference type="EMBL" id="QWEZ01000001">
    <property type="protein sequence ID" value="RRJ83990.1"/>
    <property type="molecule type" value="Genomic_DNA"/>
</dbReference>
<feature type="transmembrane region" description="Helical" evidence="7">
    <location>
        <begin position="58"/>
        <end position="74"/>
    </location>
</feature>
<evidence type="ECO:0000256" key="1">
    <source>
        <dbReference type="ARBA" id="ARBA00004651"/>
    </source>
</evidence>
<feature type="transmembrane region" description="Helical" evidence="7">
    <location>
        <begin position="494"/>
        <end position="515"/>
    </location>
</feature>
<evidence type="ECO:0000256" key="6">
    <source>
        <dbReference type="ARBA" id="ARBA00023136"/>
    </source>
</evidence>
<feature type="transmembrane region" description="Helical" evidence="7">
    <location>
        <begin position="80"/>
        <end position="97"/>
    </location>
</feature>
<keyword evidence="9" id="KW-1185">Reference proteome</keyword>
<evidence type="ECO:0000313" key="8">
    <source>
        <dbReference type="EMBL" id="RRJ83990.1"/>
    </source>
</evidence>
<keyword evidence="3" id="KW-1003">Cell membrane</keyword>
<evidence type="ECO:0000256" key="3">
    <source>
        <dbReference type="ARBA" id="ARBA00022475"/>
    </source>
</evidence>
<sequence>MLNRAIAQEAFVLALSMVVSYGIALEMDLDRPYWTALTIALVVTTSVGHALNRGAERVVGTLLGGGVALVLVALFPQDRWLFFIALTLYGSACCFQSPYAKHPYIWQCSWVVCAIVSPLALSNTDTAFMIAIARIQETTLGVVVYSVISILVLPVSRQGRFNDSCLQLFKLQRQYFEEGANRLRQATSTVDLNALSSQLLAQQAQFADALVAAETDTYRVAEVSGLWHRLKAQQTQLQVALEEWADSFEGLPGSGPSSLLPDLVRYLDWLGEGFKDMERVLCHEASEWQPLECDLNMNRNPQLEFTLFQKAAVMVMRERLLHVGEQLRELHERLLEIRSSGARIAKSGTETRHQGFVLDPERWKTLVRFLLINWSIFLLALYFNDMPTPAGTLSMVAAISLQVVSIPQARASWMVKPILVTSVVSSLFYYLVMPQLNSFIELGILLFVYFFIVAYLFISPTKMLSKALGLSLFALIVGIDNPQTYTFIHPLNNAAMFLIFTVLISLVTYFPFNLMEERVVLDFLRRFFRSAGSMLDAEPGFSGGFVQRNVEAYHRYEVSSLPVKLAGWIPFLPYGHLTGSNMAKLQALMFSIKQVSVRLQRWQSLAEAEVSWLEHPLTKPAVERWVAGLQGIVEDLAEDPGQGSQAVYRQRLDRFCDEFEQQVNRTLSEDPDARPSDEAVEVLSRQLNALRSLSEALVNYAGVAAEIDWRPWREERFV</sequence>
<feature type="transmembrane region" description="Helical" evidence="7">
    <location>
        <begin position="127"/>
        <end position="153"/>
    </location>
</feature>
<keyword evidence="4 7" id="KW-0812">Transmembrane</keyword>
<evidence type="ECO:0008006" key="10">
    <source>
        <dbReference type="Google" id="ProtNLM"/>
    </source>
</evidence>
<evidence type="ECO:0000256" key="2">
    <source>
        <dbReference type="ARBA" id="ARBA00022448"/>
    </source>
</evidence>
<reference evidence="8 9" key="2">
    <citation type="submission" date="2018-12" db="EMBL/GenBank/DDBJ databases">
        <title>Simiduia agarivorans gen. nov., sp. nov., a marine, agarolytic bacterium isolated from shallow coastal water from Keelung, Taiwan.</title>
        <authorList>
            <person name="Shieh W.Y."/>
        </authorList>
    </citation>
    <scope>NUCLEOTIDE SEQUENCE [LARGE SCALE GENOMIC DNA]</scope>
    <source>
        <strain evidence="8 9">GTF-13</strain>
    </source>
</reference>
<protein>
    <recommendedName>
        <fullName evidence="10">FUSC family protein</fullName>
    </recommendedName>
</protein>
<name>A0A3P3VN02_9GAMM</name>
<dbReference type="GO" id="GO:0005886">
    <property type="term" value="C:plasma membrane"/>
    <property type="evidence" value="ECO:0007669"/>
    <property type="project" value="UniProtKB-SubCell"/>
</dbReference>
<comment type="caution">
    <text evidence="8">The sequence shown here is derived from an EMBL/GenBank/DDBJ whole genome shotgun (WGS) entry which is preliminary data.</text>
</comment>
<feature type="transmembrane region" description="Helical" evidence="7">
    <location>
        <begin position="438"/>
        <end position="458"/>
    </location>
</feature>
<dbReference type="PANTHER" id="PTHR30509">
    <property type="entry name" value="P-HYDROXYBENZOIC ACID EFFLUX PUMP SUBUNIT-RELATED"/>
    <property type="match status" value="1"/>
</dbReference>
<evidence type="ECO:0000256" key="5">
    <source>
        <dbReference type="ARBA" id="ARBA00022989"/>
    </source>
</evidence>
<evidence type="ECO:0000313" key="9">
    <source>
        <dbReference type="Proteomes" id="UP000280792"/>
    </source>
</evidence>
<organism evidence="8 9">
    <name type="scientific">Aestuariirhabdus litorea</name>
    <dbReference type="NCBI Taxonomy" id="2528527"/>
    <lineage>
        <taxon>Bacteria</taxon>
        <taxon>Pseudomonadati</taxon>
        <taxon>Pseudomonadota</taxon>
        <taxon>Gammaproteobacteria</taxon>
        <taxon>Oceanospirillales</taxon>
        <taxon>Aestuariirhabdaceae</taxon>
        <taxon>Aestuariirhabdus</taxon>
    </lineage>
</organism>
<gene>
    <name evidence="8" type="ORF">D0544_02395</name>
</gene>
<evidence type="ECO:0000256" key="7">
    <source>
        <dbReference type="SAM" id="Phobius"/>
    </source>
</evidence>